<evidence type="ECO:0000259" key="19">
    <source>
        <dbReference type="PROSITE" id="PS51704"/>
    </source>
</evidence>
<gene>
    <name evidence="20" type="ORF">Tsubulata_005423</name>
</gene>
<dbReference type="InterPro" id="IPR000719">
    <property type="entry name" value="Prot_kinase_dom"/>
</dbReference>
<proteinExistence type="inferred from homology"/>
<keyword evidence="2" id="KW-0723">Serine/threonine-protein kinase</keyword>
<dbReference type="OrthoDB" id="1058301at2759"/>
<dbReference type="GO" id="GO:0006071">
    <property type="term" value="P:glycerol metabolic process"/>
    <property type="evidence" value="ECO:0007669"/>
    <property type="project" value="UniProtKB-KW"/>
</dbReference>
<comment type="catalytic activity">
    <reaction evidence="12">
        <text>a sn-glycero-3-phosphodiester + H2O = an alcohol + sn-glycerol 3-phosphate + H(+)</text>
        <dbReference type="Rhea" id="RHEA:12969"/>
        <dbReference type="ChEBI" id="CHEBI:15377"/>
        <dbReference type="ChEBI" id="CHEBI:15378"/>
        <dbReference type="ChEBI" id="CHEBI:30879"/>
        <dbReference type="ChEBI" id="CHEBI:57597"/>
        <dbReference type="ChEBI" id="CHEBI:83408"/>
        <dbReference type="EC" id="3.1.4.46"/>
    </reaction>
</comment>
<evidence type="ECO:0000256" key="16">
    <source>
        <dbReference type="SAM" id="Phobius"/>
    </source>
</evidence>
<reference evidence="20" key="2">
    <citation type="journal article" date="2023" name="Plants (Basel)">
        <title>Annotation of the Turnera subulata (Passifloraceae) Draft Genome Reveals the S-Locus Evolved after the Divergence of Turneroideae from Passifloroideae in a Stepwise Manner.</title>
        <authorList>
            <person name="Henning P.M."/>
            <person name="Roalson E.H."/>
            <person name="Mir W."/>
            <person name="McCubbin A.G."/>
            <person name="Shore J.S."/>
        </authorList>
    </citation>
    <scope>NUCLEOTIDE SEQUENCE</scope>
    <source>
        <strain evidence="20">F60SS</strain>
    </source>
</reference>
<dbReference type="SMART" id="SM00220">
    <property type="entry name" value="S_TKc"/>
    <property type="match status" value="1"/>
</dbReference>
<evidence type="ECO:0000313" key="21">
    <source>
        <dbReference type="Proteomes" id="UP001141552"/>
    </source>
</evidence>
<keyword evidence="11" id="KW-0325">Glycoprotein</keyword>
<comment type="caution">
    <text evidence="20">The sequence shown here is derived from an EMBL/GenBank/DDBJ whole genome shotgun (WGS) entry which is preliminary data.</text>
</comment>
<evidence type="ECO:0000256" key="8">
    <source>
        <dbReference type="ARBA" id="ARBA00022801"/>
    </source>
</evidence>
<dbReference type="GO" id="GO:0005524">
    <property type="term" value="F:ATP binding"/>
    <property type="evidence" value="ECO:0007669"/>
    <property type="project" value="UniProtKB-KW"/>
</dbReference>
<evidence type="ECO:0000256" key="11">
    <source>
        <dbReference type="ARBA" id="ARBA00023180"/>
    </source>
</evidence>
<dbReference type="Gene3D" id="3.30.200.20">
    <property type="entry name" value="Phosphorylase Kinase, domain 1"/>
    <property type="match status" value="1"/>
</dbReference>
<dbReference type="PROSITE" id="PS00108">
    <property type="entry name" value="PROTEIN_KINASE_ST"/>
    <property type="match status" value="1"/>
</dbReference>
<dbReference type="CDD" id="cd08604">
    <property type="entry name" value="GDPD_SHV3_repeat_2"/>
    <property type="match status" value="1"/>
</dbReference>
<dbReference type="GO" id="GO:0004674">
    <property type="term" value="F:protein serine/threonine kinase activity"/>
    <property type="evidence" value="ECO:0007669"/>
    <property type="project" value="UniProtKB-KW"/>
</dbReference>
<feature type="compositionally biased region" description="Polar residues" evidence="15">
    <location>
        <begin position="709"/>
        <end position="720"/>
    </location>
</feature>
<dbReference type="FunFam" id="1.10.510.10:FF:000060">
    <property type="entry name" value="G-type lectin S-receptor-like serine/threonine-protein kinase"/>
    <property type="match status" value="1"/>
</dbReference>
<dbReference type="Pfam" id="PF11883">
    <property type="entry name" value="DUF3403"/>
    <property type="match status" value="1"/>
</dbReference>
<keyword evidence="3" id="KW-0808">Transferase</keyword>
<dbReference type="Pfam" id="PF07714">
    <property type="entry name" value="PK_Tyr_Ser-Thr"/>
    <property type="match status" value="1"/>
</dbReference>
<dbReference type="InterPro" id="IPR011009">
    <property type="entry name" value="Kinase-like_dom_sf"/>
</dbReference>
<dbReference type="InterPro" id="IPR017946">
    <property type="entry name" value="PLC-like_Pdiesterase_TIM-brl"/>
</dbReference>
<feature type="domain" description="GP-PDE" evidence="19">
    <location>
        <begin position="366"/>
        <end position="665"/>
    </location>
</feature>
<evidence type="ECO:0000256" key="2">
    <source>
        <dbReference type="ARBA" id="ARBA00022527"/>
    </source>
</evidence>
<evidence type="ECO:0000256" key="13">
    <source>
        <dbReference type="ARBA" id="ARBA00047899"/>
    </source>
</evidence>
<evidence type="ECO:0000259" key="18">
    <source>
        <dbReference type="PROSITE" id="PS50011"/>
    </source>
</evidence>
<name>A0A9Q0G2I9_9ROSI</name>
<evidence type="ECO:0000256" key="9">
    <source>
        <dbReference type="ARBA" id="ARBA00022840"/>
    </source>
</evidence>
<evidence type="ECO:0000256" key="10">
    <source>
        <dbReference type="ARBA" id="ARBA00023157"/>
    </source>
</evidence>
<evidence type="ECO:0000256" key="5">
    <source>
        <dbReference type="ARBA" id="ARBA00022741"/>
    </source>
</evidence>
<dbReference type="Proteomes" id="UP001141552">
    <property type="component" value="Unassembled WGS sequence"/>
</dbReference>
<dbReference type="InterPro" id="IPR008271">
    <property type="entry name" value="Ser/Thr_kinase_AS"/>
</dbReference>
<dbReference type="GO" id="GO:0008889">
    <property type="term" value="F:glycerophosphodiester phosphodiesterase activity"/>
    <property type="evidence" value="ECO:0007669"/>
    <property type="project" value="UniProtKB-EC"/>
</dbReference>
<evidence type="ECO:0000256" key="15">
    <source>
        <dbReference type="SAM" id="MobiDB-lite"/>
    </source>
</evidence>
<feature type="domain" description="Protein kinase" evidence="18">
    <location>
        <begin position="797"/>
        <end position="1082"/>
    </location>
</feature>
<dbReference type="Gene3D" id="3.20.20.190">
    <property type="entry name" value="Phosphatidylinositol (PI) phosphodiesterase"/>
    <property type="match status" value="2"/>
</dbReference>
<keyword evidence="5" id="KW-0547">Nucleotide-binding</keyword>
<evidence type="ECO:0000256" key="14">
    <source>
        <dbReference type="ARBA" id="ARBA00048679"/>
    </source>
</evidence>
<evidence type="ECO:0000256" key="3">
    <source>
        <dbReference type="ARBA" id="ARBA00022679"/>
    </source>
</evidence>
<keyword evidence="16" id="KW-0472">Membrane</keyword>
<comment type="similarity">
    <text evidence="1">Belongs to the glycerophosphoryl diester phosphodiesterase family.</text>
</comment>
<dbReference type="SUPFAM" id="SSF51695">
    <property type="entry name" value="PLC-like phosphodiesterases"/>
    <property type="match status" value="2"/>
</dbReference>
<evidence type="ECO:0008006" key="22">
    <source>
        <dbReference type="Google" id="ProtNLM"/>
    </source>
</evidence>
<dbReference type="GO" id="GO:0006629">
    <property type="term" value="P:lipid metabolic process"/>
    <property type="evidence" value="ECO:0007669"/>
    <property type="project" value="InterPro"/>
</dbReference>
<keyword evidence="10" id="KW-1015">Disulfide bond</keyword>
<protein>
    <recommendedName>
        <fullName evidence="22">Glycerophosphodiester phosphodiesterase</fullName>
    </recommendedName>
</protein>
<dbReference type="Pfam" id="PF03009">
    <property type="entry name" value="GDPD"/>
    <property type="match status" value="1"/>
</dbReference>
<evidence type="ECO:0000256" key="7">
    <source>
        <dbReference type="ARBA" id="ARBA00022798"/>
    </source>
</evidence>
<keyword evidence="6" id="KW-0418">Kinase</keyword>
<keyword evidence="16" id="KW-1133">Transmembrane helix</keyword>
<reference evidence="20" key="1">
    <citation type="submission" date="2022-02" db="EMBL/GenBank/DDBJ databases">
        <authorList>
            <person name="Henning P.M."/>
            <person name="McCubbin A.G."/>
            <person name="Shore J.S."/>
        </authorList>
    </citation>
    <scope>NUCLEOTIDE SEQUENCE</scope>
    <source>
        <strain evidence="20">F60SS</strain>
        <tissue evidence="20">Leaves</tissue>
    </source>
</reference>
<evidence type="ECO:0000256" key="6">
    <source>
        <dbReference type="ARBA" id="ARBA00022777"/>
    </source>
</evidence>
<feature type="chain" id="PRO_5040423659" description="Glycerophosphodiester phosphodiesterase" evidence="17">
    <location>
        <begin position="35"/>
        <end position="1115"/>
    </location>
</feature>
<keyword evidence="21" id="KW-1185">Reference proteome</keyword>
<dbReference type="PROSITE" id="PS51704">
    <property type="entry name" value="GP_PDE"/>
    <property type="match status" value="2"/>
</dbReference>
<comment type="catalytic activity">
    <reaction evidence="13">
        <text>L-threonyl-[protein] + ATP = O-phospho-L-threonyl-[protein] + ADP + H(+)</text>
        <dbReference type="Rhea" id="RHEA:46608"/>
        <dbReference type="Rhea" id="RHEA-COMP:11060"/>
        <dbReference type="Rhea" id="RHEA-COMP:11605"/>
        <dbReference type="ChEBI" id="CHEBI:15378"/>
        <dbReference type="ChEBI" id="CHEBI:30013"/>
        <dbReference type="ChEBI" id="CHEBI:30616"/>
        <dbReference type="ChEBI" id="CHEBI:61977"/>
        <dbReference type="ChEBI" id="CHEBI:456216"/>
        <dbReference type="EC" id="2.7.11.1"/>
    </reaction>
</comment>
<dbReference type="FunFam" id="3.30.200.20:FF:000195">
    <property type="entry name" value="G-type lectin S-receptor-like serine/threonine-protein kinase"/>
    <property type="match status" value="1"/>
</dbReference>
<keyword evidence="8" id="KW-0378">Hydrolase</keyword>
<feature type="transmembrane region" description="Helical" evidence="16">
    <location>
        <begin position="742"/>
        <end position="765"/>
    </location>
</feature>
<accession>A0A9Q0G2I9</accession>
<dbReference type="FunFam" id="3.20.20.190:FF:000013">
    <property type="entry name" value="Glycerophosphodiester phosphodiesterase GDPDL3"/>
    <property type="match status" value="1"/>
</dbReference>
<organism evidence="20 21">
    <name type="scientific">Turnera subulata</name>
    <dbReference type="NCBI Taxonomy" id="218843"/>
    <lineage>
        <taxon>Eukaryota</taxon>
        <taxon>Viridiplantae</taxon>
        <taxon>Streptophyta</taxon>
        <taxon>Embryophyta</taxon>
        <taxon>Tracheophyta</taxon>
        <taxon>Spermatophyta</taxon>
        <taxon>Magnoliopsida</taxon>
        <taxon>eudicotyledons</taxon>
        <taxon>Gunneridae</taxon>
        <taxon>Pentapetalae</taxon>
        <taxon>rosids</taxon>
        <taxon>fabids</taxon>
        <taxon>Malpighiales</taxon>
        <taxon>Passifloraceae</taxon>
        <taxon>Turnera</taxon>
    </lineage>
</organism>
<dbReference type="CDD" id="cd08603">
    <property type="entry name" value="GDPD_SHV3_repeat_1"/>
    <property type="match status" value="1"/>
</dbReference>
<evidence type="ECO:0000256" key="12">
    <source>
        <dbReference type="ARBA" id="ARBA00047512"/>
    </source>
</evidence>
<keyword evidence="7" id="KW-0319">Glycerol metabolism</keyword>
<dbReference type="SUPFAM" id="SSF56112">
    <property type="entry name" value="Protein kinase-like (PK-like)"/>
    <property type="match status" value="1"/>
</dbReference>
<evidence type="ECO:0000313" key="20">
    <source>
        <dbReference type="EMBL" id="KAJ4841991.1"/>
    </source>
</evidence>
<sequence length="1115" mass="123414">MVNPSSSASPFSAEAIAAALLLLLHCSVLPPATAQPSAASPWSTLSGNPPLVIARGGFSGMFPYGSANAFQLASYASVPDLVVWCNVQLTKDGFGVCLPELLMQNATNVAAEFPDREKAYPVNGVPTSGYFTVDFTYYELGSIRRETVVQGIYTRSERFDSSFQIETVERMAALKPSGIWLDIQHNAFYSEHNLSMRSYVLSVSTAVAVKYISSPEVDFLRSIASIFKPNRTKLIFCVLDPDDTEPSTNQTYSSLLKNLTFIKKFASGILIPKTYIWPQENFYLQPHTSIVLDAHKAGLEVFASGFYNDVQLSYNYSYDPVTEYLNFIDNGNFSVDGVLSDFPVTPSAARECFSHVGKNASEQVKILIISKYGASGDYPGCTDMAYQHAMSDGADVIDCPVQLSRDGIPFCSASMNLLDNTNVGETDFISLLQSIPGIGSGIFSFSLTWDQIQNLTPAISNPYLDFSLKRNPMFKSAGKLQTLADFLALAKNSSSLSGVLISFENATYLMEKQALPVIDVVLDVLRKAGYESQTAKRVMIQSSNSSTLLKFGGKKNYELVYEADQTIGNMSDYAIKDIKTFADSVVLQKGSVITTSSGFLTTTTNVVSRLQASGLSVYVQTFHNEFVAQAWDFFSDPTVEVNSYYLIANISGVITDFPQTSARYRKNRCLSSATLPSYMTPVEPGALVRNFASDFNPVDNAISPANFAGPSSNTSGTTGEAQYPPDGQPDIRKRNTKEQNKMVVSSVLSTGILLLLVLALGLYFWRKKQQKDEKMNDDDLELPLFDLDTIACATKNFSIANKLGQGGYGPVYKGMLKDGQEIAVKRLAKNSRQGQDEFKNEVMHIVKLQHRNLVKLLGCCIQDDEKMLIYEFMPNKSLDFFIFDPERNKLLDWPMRYQIINGIARGLLYLHQDSRLRIIHRDLKASNVLLDHEMNPKISDFGLARSFGGNETEVNTNKVAGTYGYISPEYAIDGMYSVKSDVFSFGVMVLEIVSGDRNRGYRHPDHSLNLLGHAWRLFKEERSEELIAASILESCNLFQILRSVHIGLLCVQCDPRDRPNMSLVVSMITGEGDLPQPKQPGFYTERIPQEANDSSSMNSKPLSNNEVTMTLLEAR</sequence>
<dbReference type="PANTHER" id="PTHR43620">
    <property type="entry name" value="GLYCEROPHOSPHORYL DIESTER PHOSPHODIESTERASE"/>
    <property type="match status" value="1"/>
</dbReference>
<keyword evidence="9" id="KW-0067">ATP-binding</keyword>
<evidence type="ECO:0000256" key="4">
    <source>
        <dbReference type="ARBA" id="ARBA00022729"/>
    </source>
</evidence>
<dbReference type="Gene3D" id="1.10.510.10">
    <property type="entry name" value="Transferase(Phosphotransferase) domain 1"/>
    <property type="match status" value="1"/>
</dbReference>
<keyword evidence="16" id="KW-0812">Transmembrane</keyword>
<dbReference type="InterPro" id="IPR030395">
    <property type="entry name" value="GP_PDE_dom"/>
</dbReference>
<dbReference type="PANTHER" id="PTHR43620:SF7">
    <property type="entry name" value="GLYCEROPHOSPHODIESTER PHOSPHODIESTERASE GDPD5-RELATED"/>
    <property type="match status" value="1"/>
</dbReference>
<dbReference type="AlphaFoldDB" id="A0A9Q0G2I9"/>
<dbReference type="InterPro" id="IPR001245">
    <property type="entry name" value="Ser-Thr/Tyr_kinase_cat_dom"/>
</dbReference>
<evidence type="ECO:0000256" key="1">
    <source>
        <dbReference type="ARBA" id="ARBA00007277"/>
    </source>
</evidence>
<keyword evidence="4 17" id="KW-0732">Signal</keyword>
<dbReference type="InterPro" id="IPR021820">
    <property type="entry name" value="S-locus_recpt_kinase_C"/>
</dbReference>
<dbReference type="EMBL" id="JAKUCV010002624">
    <property type="protein sequence ID" value="KAJ4841991.1"/>
    <property type="molecule type" value="Genomic_DNA"/>
</dbReference>
<feature type="region of interest" description="Disordered" evidence="15">
    <location>
        <begin position="706"/>
        <end position="735"/>
    </location>
</feature>
<dbReference type="CDD" id="cd14066">
    <property type="entry name" value="STKc_IRAK"/>
    <property type="match status" value="1"/>
</dbReference>
<evidence type="ECO:0000256" key="17">
    <source>
        <dbReference type="SAM" id="SignalP"/>
    </source>
</evidence>
<dbReference type="FunFam" id="3.20.20.190:FF:000011">
    <property type="entry name" value="Glycerophosphodiester phosphodiesterase GDPDL3"/>
    <property type="match status" value="1"/>
</dbReference>
<feature type="signal peptide" evidence="17">
    <location>
        <begin position="1"/>
        <end position="34"/>
    </location>
</feature>
<feature type="domain" description="GP-PDE" evidence="19">
    <location>
        <begin position="50"/>
        <end position="350"/>
    </location>
</feature>
<dbReference type="PROSITE" id="PS50011">
    <property type="entry name" value="PROTEIN_KINASE_DOM"/>
    <property type="match status" value="1"/>
</dbReference>
<comment type="catalytic activity">
    <reaction evidence="14">
        <text>L-seryl-[protein] + ATP = O-phospho-L-seryl-[protein] + ADP + H(+)</text>
        <dbReference type="Rhea" id="RHEA:17989"/>
        <dbReference type="Rhea" id="RHEA-COMP:9863"/>
        <dbReference type="Rhea" id="RHEA-COMP:11604"/>
        <dbReference type="ChEBI" id="CHEBI:15378"/>
        <dbReference type="ChEBI" id="CHEBI:29999"/>
        <dbReference type="ChEBI" id="CHEBI:30616"/>
        <dbReference type="ChEBI" id="CHEBI:83421"/>
        <dbReference type="ChEBI" id="CHEBI:456216"/>
        <dbReference type="EC" id="2.7.11.1"/>
    </reaction>
</comment>